<name>A0A0K1LM85_9CAUD</name>
<proteinExistence type="predicted"/>
<organism evidence="1 2">
    <name type="scientific">Caulobacter phage Seuss</name>
    <dbReference type="NCBI Taxonomy" id="1675601"/>
    <lineage>
        <taxon>Viruses</taxon>
        <taxon>Duplodnaviria</taxon>
        <taxon>Heunggongvirae</taxon>
        <taxon>Uroviricota</taxon>
        <taxon>Caudoviricetes</taxon>
        <taxon>Seussvirus</taxon>
        <taxon>Seussvirus seuss</taxon>
    </lineage>
</organism>
<evidence type="ECO:0000313" key="1">
    <source>
        <dbReference type="EMBL" id="AKU43616.1"/>
    </source>
</evidence>
<dbReference type="EMBL" id="KT001914">
    <property type="protein sequence ID" value="AKU43616.1"/>
    <property type="molecule type" value="Genomic_DNA"/>
</dbReference>
<accession>A0A0K1LM85</accession>
<evidence type="ECO:0000313" key="2">
    <source>
        <dbReference type="Proteomes" id="UP000221339"/>
    </source>
</evidence>
<reference evidence="1 2" key="1">
    <citation type="journal article" date="2015" name="Genome Announc.">
        <title>Complete Genome Sequence of Caulobacter crescentus Siphophage Seuss.</title>
        <authorList>
            <person name="Sloan J.M."/>
            <person name="Keene J.L."/>
            <person name="Cahill J.L."/>
            <person name="Rasche E.S."/>
            <person name="Kuty Everett G.F."/>
        </authorList>
    </citation>
    <scope>NUCLEOTIDE SEQUENCE [LARGE SCALE GENOMIC DNA]</scope>
</reference>
<dbReference type="Proteomes" id="UP000221339">
    <property type="component" value="Segment"/>
</dbReference>
<keyword evidence="2" id="KW-1185">Reference proteome</keyword>
<sequence>MQAYVIDPAARQIELIDWVGIPPGTPHNLTALNHEGDVLMSFDRHALHTRGMFVMDYRSEVYLGKAFVLNSIQGQPYVPIAALLRQVNWVSTLMVCNGAKTIIPTRPVIL</sequence>
<gene>
    <name evidence="1" type="ORF">CPT_Seuss90</name>
</gene>
<protein>
    <submittedName>
        <fullName evidence="1">Uncharacterized protein</fullName>
    </submittedName>
</protein>